<dbReference type="STRING" id="1257118.L8GL17"/>
<comment type="similarity">
    <text evidence="1">Belongs to the beta-lactamase family.</text>
</comment>
<dbReference type="PANTHER" id="PTHR22935">
    <property type="entry name" value="PENICILLIN-BINDING PROTEIN"/>
    <property type="match status" value="1"/>
</dbReference>
<organism evidence="3 4">
    <name type="scientific">Acanthamoeba castellanii (strain ATCC 30010 / Neff)</name>
    <dbReference type="NCBI Taxonomy" id="1257118"/>
    <lineage>
        <taxon>Eukaryota</taxon>
        <taxon>Amoebozoa</taxon>
        <taxon>Discosea</taxon>
        <taxon>Longamoebia</taxon>
        <taxon>Centramoebida</taxon>
        <taxon>Acanthamoebidae</taxon>
        <taxon>Acanthamoeba</taxon>
    </lineage>
</organism>
<dbReference type="Gene3D" id="3.40.710.10">
    <property type="entry name" value="DD-peptidase/beta-lactamase superfamily"/>
    <property type="match status" value="1"/>
</dbReference>
<sequence>MAGLPRSSPCGGLWGDCNVTTDEILRRINSQKTIQPIDTRPSYSNFGFALLGRLLEELVGDSFESYVEKNILQSLNMTNTGFTFTPEVKSKMAVGYFDGTDQPAPLYDLGWEAPAGQMYSTVEDLCHLMSLIFRDNYTEYTIPSQILDGQTIKEWLIPLYDSAAAKYGLTSMGMPWENLLLTYPGNPNYWQKGKSGAVFGYTAEIMMIPELKLGVAVLMNGGLGGPALTAALQANAVLVPPLTQLLSQVQVPPALPPHPQNIVGSYKAYNNDPLPPIFQGITADVRLIQDETNRTRVLITIYIGHDTTPFFSALLDYYEAFNKDPNQLILQVAISSTHPDLCEEVLGGGNQLVYFTMNPTTGVATTFELKGLYYGFIFHHAL</sequence>
<protein>
    <submittedName>
        <fullName evidence="3">Betalactamase</fullName>
    </submittedName>
</protein>
<keyword evidence="4" id="KW-1185">Reference proteome</keyword>
<dbReference type="AlphaFoldDB" id="L8GL17"/>
<dbReference type="OMA" id="AFDIMIN"/>
<dbReference type="InterPro" id="IPR012338">
    <property type="entry name" value="Beta-lactam/transpept-like"/>
</dbReference>
<dbReference type="KEGG" id="acan:ACA1_247500"/>
<evidence type="ECO:0000313" key="3">
    <source>
        <dbReference type="EMBL" id="ELR13524.1"/>
    </source>
</evidence>
<dbReference type="RefSeq" id="XP_004335537.1">
    <property type="nucleotide sequence ID" value="XM_004335489.1"/>
</dbReference>
<dbReference type="PANTHER" id="PTHR22935:SF95">
    <property type="entry name" value="BETA-LACTAMASE-LIKE 1-RELATED"/>
    <property type="match status" value="1"/>
</dbReference>
<gene>
    <name evidence="3" type="ORF">ACA1_247500</name>
</gene>
<dbReference type="InterPro" id="IPR001466">
    <property type="entry name" value="Beta-lactam-related"/>
</dbReference>
<feature type="domain" description="Beta-lactamase-related" evidence="2">
    <location>
        <begin position="2"/>
        <end position="226"/>
    </location>
</feature>
<dbReference type="GeneID" id="14913991"/>
<dbReference type="InterPro" id="IPR051478">
    <property type="entry name" value="Beta-lactamase-like_AB/R"/>
</dbReference>
<proteinExistence type="inferred from homology"/>
<evidence type="ECO:0000313" key="4">
    <source>
        <dbReference type="Proteomes" id="UP000011083"/>
    </source>
</evidence>
<accession>L8GL17</accession>
<dbReference type="Proteomes" id="UP000011083">
    <property type="component" value="Unassembled WGS sequence"/>
</dbReference>
<dbReference type="OrthoDB" id="5946976at2759"/>
<dbReference type="SUPFAM" id="SSF56601">
    <property type="entry name" value="beta-lactamase/transpeptidase-like"/>
    <property type="match status" value="1"/>
</dbReference>
<evidence type="ECO:0000256" key="1">
    <source>
        <dbReference type="ARBA" id="ARBA00038473"/>
    </source>
</evidence>
<dbReference type="Pfam" id="PF00144">
    <property type="entry name" value="Beta-lactamase"/>
    <property type="match status" value="1"/>
</dbReference>
<evidence type="ECO:0000259" key="2">
    <source>
        <dbReference type="Pfam" id="PF00144"/>
    </source>
</evidence>
<name>L8GL17_ACACF</name>
<reference evidence="3 4" key="1">
    <citation type="journal article" date="2013" name="Genome Biol.">
        <title>Genome of Acanthamoeba castellanii highlights extensive lateral gene transfer and early evolution of tyrosine kinase signaling.</title>
        <authorList>
            <person name="Clarke M."/>
            <person name="Lohan A.J."/>
            <person name="Liu B."/>
            <person name="Lagkouvardos I."/>
            <person name="Roy S."/>
            <person name="Zafar N."/>
            <person name="Bertelli C."/>
            <person name="Schilde C."/>
            <person name="Kianianmomeni A."/>
            <person name="Burglin T.R."/>
            <person name="Frech C."/>
            <person name="Turcotte B."/>
            <person name="Kopec K.O."/>
            <person name="Synnott J.M."/>
            <person name="Choo C."/>
            <person name="Paponov I."/>
            <person name="Finkler A."/>
            <person name="Soon Heng Tan C."/>
            <person name="Hutchins A.P."/>
            <person name="Weinmeier T."/>
            <person name="Rattei T."/>
            <person name="Chu J.S."/>
            <person name="Gimenez G."/>
            <person name="Irimia M."/>
            <person name="Rigden D.J."/>
            <person name="Fitzpatrick D.A."/>
            <person name="Lorenzo-Morales J."/>
            <person name="Bateman A."/>
            <person name="Chiu C.H."/>
            <person name="Tang P."/>
            <person name="Hegemann P."/>
            <person name="Fromm H."/>
            <person name="Raoult D."/>
            <person name="Greub G."/>
            <person name="Miranda-Saavedra D."/>
            <person name="Chen N."/>
            <person name="Nash P."/>
            <person name="Ginger M.L."/>
            <person name="Horn M."/>
            <person name="Schaap P."/>
            <person name="Caler L."/>
            <person name="Loftus B."/>
        </authorList>
    </citation>
    <scope>NUCLEOTIDE SEQUENCE [LARGE SCALE GENOMIC DNA]</scope>
    <source>
        <strain evidence="3 4">Neff</strain>
    </source>
</reference>
<dbReference type="EMBL" id="KB008093">
    <property type="protein sequence ID" value="ELR13524.1"/>
    <property type="molecule type" value="Genomic_DNA"/>
</dbReference>
<dbReference type="VEuPathDB" id="AmoebaDB:ACA1_247500"/>